<organism evidence="1 2">
    <name type="scientific">Spiromyces aspiralis</name>
    <dbReference type="NCBI Taxonomy" id="68401"/>
    <lineage>
        <taxon>Eukaryota</taxon>
        <taxon>Fungi</taxon>
        <taxon>Fungi incertae sedis</taxon>
        <taxon>Zoopagomycota</taxon>
        <taxon>Kickxellomycotina</taxon>
        <taxon>Kickxellomycetes</taxon>
        <taxon>Kickxellales</taxon>
        <taxon>Kickxellaceae</taxon>
        <taxon>Spiromyces</taxon>
    </lineage>
</organism>
<reference evidence="1" key="1">
    <citation type="submission" date="2022-06" db="EMBL/GenBank/DDBJ databases">
        <title>Phylogenomic reconstructions and comparative analyses of Kickxellomycotina fungi.</title>
        <authorList>
            <person name="Reynolds N.K."/>
            <person name="Stajich J.E."/>
            <person name="Barry K."/>
            <person name="Grigoriev I.V."/>
            <person name="Crous P."/>
            <person name="Smith M.E."/>
        </authorList>
    </citation>
    <scope>NUCLEOTIDE SEQUENCE</scope>
    <source>
        <strain evidence="1">RSA 2271</strain>
    </source>
</reference>
<sequence length="209" mass="22526">VVDCLGDVTGIADPSMLCKRDNTFSLPKGFNEAFKASLEVVKLVAAQHPPLPARPPADQASGDDGVLYYRPHRIPIYLVLQPFQVVPTPEKAFISTCVTLIEPASKATLHTFTQMLPMDVWAVAEDALAASTDVSAADLKNMNEECLIESAMLGVKSLFVEYLGSSGQFSKQRAESQQLPLEAEKKAEGGDNDGDWSNQESSGAAVKKQ</sequence>
<name>A0ACC1HTJ6_9FUNG</name>
<evidence type="ECO:0000313" key="1">
    <source>
        <dbReference type="EMBL" id="KAJ1679577.1"/>
    </source>
</evidence>
<comment type="caution">
    <text evidence="1">The sequence shown here is derived from an EMBL/GenBank/DDBJ whole genome shotgun (WGS) entry which is preliminary data.</text>
</comment>
<keyword evidence="2" id="KW-1185">Reference proteome</keyword>
<feature type="non-terminal residue" evidence="1">
    <location>
        <position position="209"/>
    </location>
</feature>
<evidence type="ECO:0000313" key="2">
    <source>
        <dbReference type="Proteomes" id="UP001145114"/>
    </source>
</evidence>
<gene>
    <name evidence="1" type="ORF">EV182_001766</name>
</gene>
<proteinExistence type="predicted"/>
<dbReference type="Proteomes" id="UP001145114">
    <property type="component" value="Unassembled WGS sequence"/>
</dbReference>
<accession>A0ACC1HTJ6</accession>
<feature type="non-terminal residue" evidence="1">
    <location>
        <position position="1"/>
    </location>
</feature>
<protein>
    <submittedName>
        <fullName evidence="1">Uncharacterized protein</fullName>
    </submittedName>
</protein>
<dbReference type="EMBL" id="JAMZIH010000295">
    <property type="protein sequence ID" value="KAJ1679577.1"/>
    <property type="molecule type" value="Genomic_DNA"/>
</dbReference>